<reference evidence="3 4" key="1">
    <citation type="submission" date="2016-09" db="EMBL/GenBank/DDBJ databases">
        <title>Genomic analysis reveals versatility of anaerobic energy metabolism of Geosporobacter ferrireducens IRF9 of phylum Firmicutes.</title>
        <authorList>
            <person name="Kim S.-J."/>
        </authorList>
    </citation>
    <scope>NUCLEOTIDE SEQUENCE [LARGE SCALE GENOMIC DNA]</scope>
    <source>
        <strain evidence="3 4">IRF9</strain>
    </source>
</reference>
<dbReference type="KEGG" id="gfe:Gferi_24315"/>
<dbReference type="AlphaFoldDB" id="A0A1D8GN98"/>
<dbReference type="RefSeq" id="WP_069980708.1">
    <property type="nucleotide sequence ID" value="NZ_CP017269.1"/>
</dbReference>
<keyword evidence="4" id="KW-1185">Reference proteome</keyword>
<dbReference type="EMBL" id="CP017269">
    <property type="protein sequence ID" value="AOT72399.1"/>
    <property type="molecule type" value="Genomic_DNA"/>
</dbReference>
<keyword evidence="1" id="KW-0812">Transmembrane</keyword>
<protein>
    <recommendedName>
        <fullName evidence="2">DUF58 domain-containing protein</fullName>
    </recommendedName>
</protein>
<evidence type="ECO:0000313" key="4">
    <source>
        <dbReference type="Proteomes" id="UP000095743"/>
    </source>
</evidence>
<dbReference type="STRING" id="1424294.Gferi_24315"/>
<evidence type="ECO:0000256" key="1">
    <source>
        <dbReference type="SAM" id="Phobius"/>
    </source>
</evidence>
<dbReference type="Proteomes" id="UP000095743">
    <property type="component" value="Chromosome"/>
</dbReference>
<accession>A0A1D8GN98</accession>
<dbReference type="PANTHER" id="PTHR34351:SF2">
    <property type="entry name" value="DUF58 DOMAIN-CONTAINING PROTEIN"/>
    <property type="match status" value="1"/>
</dbReference>
<name>A0A1D8GN98_9FIRM</name>
<feature type="transmembrane region" description="Helical" evidence="1">
    <location>
        <begin position="29"/>
        <end position="48"/>
    </location>
</feature>
<dbReference type="PANTHER" id="PTHR34351">
    <property type="entry name" value="SLR1927 PROTEIN-RELATED"/>
    <property type="match status" value="1"/>
</dbReference>
<proteinExistence type="predicted"/>
<evidence type="ECO:0000259" key="2">
    <source>
        <dbReference type="Pfam" id="PF01882"/>
    </source>
</evidence>
<evidence type="ECO:0000313" key="3">
    <source>
        <dbReference type="EMBL" id="AOT72399.1"/>
    </source>
</evidence>
<organism evidence="3 4">
    <name type="scientific">Geosporobacter ferrireducens</name>
    <dbReference type="NCBI Taxonomy" id="1424294"/>
    <lineage>
        <taxon>Bacteria</taxon>
        <taxon>Bacillati</taxon>
        <taxon>Bacillota</taxon>
        <taxon>Clostridia</taxon>
        <taxon>Peptostreptococcales</taxon>
        <taxon>Thermotaleaceae</taxon>
        <taxon>Geosporobacter</taxon>
    </lineage>
</organism>
<sequence length="401" mass="46628">MNKNRRNFALLFLLLMLWAVFAGGRLPYFIFTVFITILLFSYYSVYGYTRHISSFFWTNKKAFSVGDEIEIGYKLNNTGILPIAYVEIEFKGANQVSSGNIPRELCFIKPFQILNIKKSMICCHRGFYDIGNLVLYVRDLFHIFEKTVDFDHIMMLEIYPRVVEVQSMNFPATEYFGTVAVPHLTYEDYTSLESLQKYVQGDSIKKVHWKLSAKMDQLYVKNYELSGNTRVHIFLDGERNSFSGDTGRMIEEKLVETAASVIAYVLKKDLATALHIQWQERTYIEGRGIEKLPYFLKELMRFQPNGRITIEDFIGTECRMLSEGSTLMMMIVQLTETLVYKLVRLKEKRLKLIVVLISNQLSEDIEKKTIFLKRNRIDVIQIGLQEELPGKLEGSLWTSAK</sequence>
<gene>
    <name evidence="3" type="ORF">Gferi_24315</name>
</gene>
<dbReference type="Pfam" id="PF01882">
    <property type="entry name" value="DUF58"/>
    <property type="match status" value="1"/>
</dbReference>
<dbReference type="InterPro" id="IPR002881">
    <property type="entry name" value="DUF58"/>
</dbReference>
<dbReference type="OrthoDB" id="9778037at2"/>
<keyword evidence="1" id="KW-1133">Transmembrane helix</keyword>
<keyword evidence="1" id="KW-0472">Membrane</keyword>
<feature type="domain" description="DUF58" evidence="2">
    <location>
        <begin position="196"/>
        <end position="367"/>
    </location>
</feature>